<comment type="caution">
    <text evidence="2">The sequence shown here is derived from an EMBL/GenBank/DDBJ whole genome shotgun (WGS) entry which is preliminary data.</text>
</comment>
<evidence type="ECO:0000259" key="1">
    <source>
        <dbReference type="Pfam" id="PF01936"/>
    </source>
</evidence>
<reference evidence="2 3" key="1">
    <citation type="journal article" date="2016" name="Nat. Commun.">
        <title>Thousands of microbial genomes shed light on interconnected biogeochemical processes in an aquifer system.</title>
        <authorList>
            <person name="Anantharaman K."/>
            <person name="Brown C.T."/>
            <person name="Hug L.A."/>
            <person name="Sharon I."/>
            <person name="Castelle C.J."/>
            <person name="Probst A.J."/>
            <person name="Thomas B.C."/>
            <person name="Singh A."/>
            <person name="Wilkins M.J."/>
            <person name="Karaoz U."/>
            <person name="Brodie E.L."/>
            <person name="Williams K.H."/>
            <person name="Hubbard S.S."/>
            <person name="Banfield J.F."/>
        </authorList>
    </citation>
    <scope>NUCLEOTIDE SEQUENCE [LARGE SCALE GENOMIC DNA]</scope>
</reference>
<dbReference type="CDD" id="cd10911">
    <property type="entry name" value="PIN_LabA"/>
    <property type="match status" value="1"/>
</dbReference>
<dbReference type="Pfam" id="PF01936">
    <property type="entry name" value="NYN"/>
    <property type="match status" value="1"/>
</dbReference>
<evidence type="ECO:0000313" key="2">
    <source>
        <dbReference type="EMBL" id="OGK15360.1"/>
    </source>
</evidence>
<proteinExistence type="predicted"/>
<dbReference type="PANTHER" id="PTHR35458:SF8">
    <property type="entry name" value="SLR0650 PROTEIN"/>
    <property type="match status" value="1"/>
</dbReference>
<protein>
    <recommendedName>
        <fullName evidence="1">NYN domain-containing protein</fullName>
    </recommendedName>
</protein>
<dbReference type="InterPro" id="IPR047140">
    <property type="entry name" value="LabA"/>
</dbReference>
<dbReference type="Proteomes" id="UP000177208">
    <property type="component" value="Unassembled WGS sequence"/>
</dbReference>
<dbReference type="AlphaFoldDB" id="A0A1F7G908"/>
<dbReference type="PANTHER" id="PTHR35458">
    <property type="entry name" value="SLR0755 PROTEIN"/>
    <property type="match status" value="1"/>
</dbReference>
<dbReference type="GO" id="GO:0004540">
    <property type="term" value="F:RNA nuclease activity"/>
    <property type="evidence" value="ECO:0007669"/>
    <property type="project" value="InterPro"/>
</dbReference>
<accession>A0A1F7G908</accession>
<evidence type="ECO:0000313" key="3">
    <source>
        <dbReference type="Proteomes" id="UP000177208"/>
    </source>
</evidence>
<organism evidence="2 3">
    <name type="scientific">Candidatus Roizmanbacteria bacterium RIFCSPHIGHO2_01_FULL_39_12c</name>
    <dbReference type="NCBI Taxonomy" id="1802031"/>
    <lineage>
        <taxon>Bacteria</taxon>
        <taxon>Candidatus Roizmaniibacteriota</taxon>
    </lineage>
</organism>
<dbReference type="Gene3D" id="3.40.50.1010">
    <property type="entry name" value="5'-nuclease"/>
    <property type="match status" value="1"/>
</dbReference>
<sequence>MNKKTKILLKKTSGKTIGLFIDNANWFYPQKELRWRISFTKLKQFLLRNYRLSLLKIYAGTPLDYKNQRSFAKFVKVVQKEGYIIETKPLKKIWINKNKKIFEYKCNFDVEIALDVARNIKDLDLVIIGSGDSDFVPVRQFTKEYKKNFIVLCFEKGVAWEIRKGYHIFLEQIRNFIEMPTKKP</sequence>
<gene>
    <name evidence="2" type="ORF">A2774_03455</name>
</gene>
<feature type="domain" description="NYN" evidence="1">
    <location>
        <begin position="17"/>
        <end position="164"/>
    </location>
</feature>
<dbReference type="InterPro" id="IPR021139">
    <property type="entry name" value="NYN"/>
</dbReference>
<name>A0A1F7G908_9BACT</name>
<dbReference type="EMBL" id="MFZG01000038">
    <property type="protein sequence ID" value="OGK15360.1"/>
    <property type="molecule type" value="Genomic_DNA"/>
</dbReference>